<keyword evidence="3" id="KW-1185">Reference proteome</keyword>
<feature type="compositionally biased region" description="Polar residues" evidence="1">
    <location>
        <begin position="673"/>
        <end position="683"/>
    </location>
</feature>
<name>A0AAF0DCF1_9EURO</name>
<feature type="region of interest" description="Disordered" evidence="1">
    <location>
        <begin position="1"/>
        <end position="49"/>
    </location>
</feature>
<gene>
    <name evidence="2" type="ORF">PRK78_001151</name>
</gene>
<feature type="region of interest" description="Disordered" evidence="1">
    <location>
        <begin position="476"/>
        <end position="497"/>
    </location>
</feature>
<feature type="compositionally biased region" description="Polar residues" evidence="1">
    <location>
        <begin position="240"/>
        <end position="251"/>
    </location>
</feature>
<evidence type="ECO:0000313" key="3">
    <source>
        <dbReference type="Proteomes" id="UP001219355"/>
    </source>
</evidence>
<evidence type="ECO:0000313" key="2">
    <source>
        <dbReference type="EMBL" id="WEW55718.1"/>
    </source>
</evidence>
<dbReference type="Proteomes" id="UP001219355">
    <property type="component" value="Chromosome 1"/>
</dbReference>
<feature type="compositionally biased region" description="Basic and acidic residues" evidence="1">
    <location>
        <begin position="252"/>
        <end position="261"/>
    </location>
</feature>
<feature type="compositionally biased region" description="Basic residues" evidence="1">
    <location>
        <begin position="530"/>
        <end position="556"/>
    </location>
</feature>
<feature type="compositionally biased region" description="Pro residues" evidence="1">
    <location>
        <begin position="594"/>
        <end position="606"/>
    </location>
</feature>
<feature type="compositionally biased region" description="Basic and acidic residues" evidence="1">
    <location>
        <begin position="557"/>
        <end position="570"/>
    </location>
</feature>
<feature type="compositionally biased region" description="Polar residues" evidence="1">
    <location>
        <begin position="691"/>
        <end position="708"/>
    </location>
</feature>
<reference evidence="2" key="1">
    <citation type="submission" date="2023-03" db="EMBL/GenBank/DDBJ databases">
        <title>Emydomyces testavorans Genome Sequence.</title>
        <authorList>
            <person name="Hoyer L."/>
        </authorList>
    </citation>
    <scope>NUCLEOTIDE SEQUENCE</scope>
    <source>
        <strain evidence="2">16-2883</strain>
    </source>
</reference>
<feature type="region of interest" description="Disordered" evidence="1">
    <location>
        <begin position="364"/>
        <end position="445"/>
    </location>
</feature>
<proteinExistence type="predicted"/>
<feature type="region of interest" description="Disordered" evidence="1">
    <location>
        <begin position="524"/>
        <end position="733"/>
    </location>
</feature>
<feature type="compositionally biased region" description="Low complexity" evidence="1">
    <location>
        <begin position="393"/>
        <end position="428"/>
    </location>
</feature>
<feature type="region of interest" description="Disordered" evidence="1">
    <location>
        <begin position="219"/>
        <end position="278"/>
    </location>
</feature>
<protein>
    <submittedName>
        <fullName evidence="2">Uncharacterized protein</fullName>
    </submittedName>
</protein>
<feature type="compositionally biased region" description="Polar residues" evidence="1">
    <location>
        <begin position="262"/>
        <end position="278"/>
    </location>
</feature>
<feature type="compositionally biased region" description="Polar residues" evidence="1">
    <location>
        <begin position="632"/>
        <end position="642"/>
    </location>
</feature>
<sequence length="733" mass="80461">MTLRKAIPEDAPPPYTPTDPLTPSSTNISVEDESPPESSPENVPSYSHSVQSSANFISAVPFFNERPPSVLHSPDEATSVHTLTIYARSQAKDYSRFPRCWRSRSEEVTQHDWLTFLNYLLPSHLGPASNHPDLPRKLRREIERDHKDRAQESDEQRRTRIAAVVDEWNRCFFGPRAMSVAYGFAPEAGTVAMSPLCPKCYPSTVRAMPLRHGHHPTLARSQTGPPVLQHSIPRKPVGGHTTNRTTGQSHRSGGDAGRDTVEPQSNVPQNAANPTSWGSWATTMQNWANTLSDQAQRYGEQVERQAMAHGRRIENNAESFGKMMEARGRALENYFEQQGERVEQAGERFENACSKRSPWLYPWNPSTTWRKGSGRGPDGGMGPQSDGPGCNYPASSRPRKASISSLSSSLSSSSSSSDSPSSLALDSDGNANAAGSKPEIDPLRQKRIQARDLYTDHRAKAAALRHEICALKAAHKELRSAASRSQDGGAGGAGITDAKAAEARAIKTEMWNLKREYKAMKKEFRQEKKQLRKAMKGSKKELKKARKGEKKQRKDKKKEPAATRSGRFDVVHMPVEYAPSIPSIPRQPTQPSSVPMPPPPPPPPPAAYSFPSIPNPPNIPIAPAAEVRAHTFPSNPSLSQEQEGPKSDSTKSTKGIGKGSSKDPASKAMGWGWTNSRAGSKSSGFRKKASESQAPSMQWTGDGKQQSGVVPVDRDEWEDYEEGEEDDSPPAQH</sequence>
<feature type="compositionally biased region" description="Acidic residues" evidence="1">
    <location>
        <begin position="715"/>
        <end position="733"/>
    </location>
</feature>
<organism evidence="2 3">
    <name type="scientific">Emydomyces testavorans</name>
    <dbReference type="NCBI Taxonomy" id="2070801"/>
    <lineage>
        <taxon>Eukaryota</taxon>
        <taxon>Fungi</taxon>
        <taxon>Dikarya</taxon>
        <taxon>Ascomycota</taxon>
        <taxon>Pezizomycotina</taxon>
        <taxon>Eurotiomycetes</taxon>
        <taxon>Eurotiomycetidae</taxon>
        <taxon>Onygenales</taxon>
        <taxon>Nannizziopsiaceae</taxon>
        <taxon>Emydomyces</taxon>
    </lineage>
</organism>
<dbReference type="AlphaFoldDB" id="A0AAF0DCF1"/>
<accession>A0AAF0DCF1</accession>
<dbReference type="EMBL" id="CP120627">
    <property type="protein sequence ID" value="WEW55718.1"/>
    <property type="molecule type" value="Genomic_DNA"/>
</dbReference>
<evidence type="ECO:0000256" key="1">
    <source>
        <dbReference type="SAM" id="MobiDB-lite"/>
    </source>
</evidence>